<dbReference type="InterPro" id="IPR030678">
    <property type="entry name" value="Peptide/Ni-bd"/>
</dbReference>
<dbReference type="EMBL" id="BMKW01000010">
    <property type="protein sequence ID" value="GGJ29336.1"/>
    <property type="molecule type" value="Genomic_DNA"/>
</dbReference>
<evidence type="ECO:0000313" key="7">
    <source>
        <dbReference type="Proteomes" id="UP000661507"/>
    </source>
</evidence>
<comment type="subcellular location">
    <subcellularLocation>
        <location evidence="1">Periplasm</location>
    </subcellularLocation>
</comment>
<feature type="domain" description="Solute-binding protein family 5" evidence="5">
    <location>
        <begin position="73"/>
        <end position="448"/>
    </location>
</feature>
<dbReference type="AlphaFoldDB" id="A0A917KV14"/>
<dbReference type="GO" id="GO:0043190">
    <property type="term" value="C:ATP-binding cassette (ABC) transporter complex"/>
    <property type="evidence" value="ECO:0007669"/>
    <property type="project" value="InterPro"/>
</dbReference>
<dbReference type="Gene3D" id="3.10.105.10">
    <property type="entry name" value="Dipeptide-binding Protein, Domain 3"/>
    <property type="match status" value="1"/>
</dbReference>
<dbReference type="GO" id="GO:0015833">
    <property type="term" value="P:peptide transport"/>
    <property type="evidence" value="ECO:0007669"/>
    <property type="project" value="TreeGrafter"/>
</dbReference>
<feature type="signal peptide" evidence="4">
    <location>
        <begin position="1"/>
        <end position="20"/>
    </location>
</feature>
<dbReference type="GO" id="GO:1904680">
    <property type="term" value="F:peptide transmembrane transporter activity"/>
    <property type="evidence" value="ECO:0007669"/>
    <property type="project" value="TreeGrafter"/>
</dbReference>
<feature type="chain" id="PRO_5037932240" evidence="4">
    <location>
        <begin position="21"/>
        <end position="528"/>
    </location>
</feature>
<reference evidence="6" key="2">
    <citation type="submission" date="2020-09" db="EMBL/GenBank/DDBJ databases">
        <authorList>
            <person name="Sun Q."/>
            <person name="Zhou Y."/>
        </authorList>
    </citation>
    <scope>NUCLEOTIDE SEQUENCE</scope>
    <source>
        <strain evidence="6">CGMCC 1.3617</strain>
    </source>
</reference>
<keyword evidence="7" id="KW-1185">Reference proteome</keyword>
<dbReference type="GO" id="GO:0030288">
    <property type="term" value="C:outer membrane-bounded periplasmic space"/>
    <property type="evidence" value="ECO:0007669"/>
    <property type="project" value="UniProtKB-ARBA"/>
</dbReference>
<dbReference type="SUPFAM" id="SSF53850">
    <property type="entry name" value="Periplasmic binding protein-like II"/>
    <property type="match status" value="1"/>
</dbReference>
<dbReference type="InterPro" id="IPR000914">
    <property type="entry name" value="SBP_5_dom"/>
</dbReference>
<dbReference type="Gene3D" id="3.40.190.10">
    <property type="entry name" value="Periplasmic binding protein-like II"/>
    <property type="match status" value="1"/>
</dbReference>
<dbReference type="PANTHER" id="PTHR30290">
    <property type="entry name" value="PERIPLASMIC BINDING COMPONENT OF ABC TRANSPORTER"/>
    <property type="match status" value="1"/>
</dbReference>
<proteinExistence type="inferred from homology"/>
<comment type="similarity">
    <text evidence="2">Belongs to the bacterial solute-binding protein 5 family.</text>
</comment>
<dbReference type="CDD" id="cd08502">
    <property type="entry name" value="PBP2_NikA_DppA_OppA_like_16"/>
    <property type="match status" value="1"/>
</dbReference>
<dbReference type="PIRSF" id="PIRSF002741">
    <property type="entry name" value="MppA"/>
    <property type="match status" value="1"/>
</dbReference>
<keyword evidence="3 4" id="KW-0732">Signal</keyword>
<dbReference type="InterPro" id="IPR039424">
    <property type="entry name" value="SBP_5"/>
</dbReference>
<sequence length="528" mass="58840">MSLRRLARMLALAPMLLATAPGDGAHAQGRVLRVSLNTELQVLDPIITTINATRVFAYMVYDTLVAIDADGNYHPQMLEGWQVSDDRLTWTFTLREGLEFSDGNPVTSDDAVASIRRWSQREALGRLMMQAAEGFRIIDARRFELKLNRPFGFVIEALGKPGHQIPVIMPARLAALPASTAVPEVIGSGPFLFRRNEWRPGDLAVFDRNPRYRPRGEPASGLAGGKVVRMDRVELRSVSDQSTRAAALRTGELDYLEIVPGDYVEPLRRDRNITVPQMSGLGQIMSIININHAQPPFNDVRIRRALQAAIVQEDVMASLGLPRDMYMTECRSMYMCDAPGTTQAGTEMFRQTGPEAARRMLREAGYNNEPVVFLHAESSAILNPTGLVIADQMRRAGFNVDLRTSDYATVAQRRFNRGPVDQGGWSVVPLIWNGIDLVNPLSNPGTSYNCTDYFGWSCDEETTALLTQMSAAATPEAQRAIADQLQTRFHVNVNWVLGGQFQGPPAYRSDLKGWVPFAFPVFWNIERR</sequence>
<evidence type="ECO:0000259" key="5">
    <source>
        <dbReference type="Pfam" id="PF00496"/>
    </source>
</evidence>
<comment type="caution">
    <text evidence="6">The sequence shown here is derived from an EMBL/GenBank/DDBJ whole genome shotgun (WGS) entry which is preliminary data.</text>
</comment>
<accession>A0A917KV14</accession>
<organism evidence="6 7">
    <name type="scientific">Neoroseomonas lacus</name>
    <dbReference type="NCBI Taxonomy" id="287609"/>
    <lineage>
        <taxon>Bacteria</taxon>
        <taxon>Pseudomonadati</taxon>
        <taxon>Pseudomonadota</taxon>
        <taxon>Alphaproteobacteria</taxon>
        <taxon>Acetobacterales</taxon>
        <taxon>Acetobacteraceae</taxon>
        <taxon>Neoroseomonas</taxon>
    </lineage>
</organism>
<evidence type="ECO:0000256" key="3">
    <source>
        <dbReference type="ARBA" id="ARBA00022729"/>
    </source>
</evidence>
<reference evidence="6" key="1">
    <citation type="journal article" date="2014" name="Int. J. Syst. Evol. Microbiol.">
        <title>Complete genome sequence of Corynebacterium casei LMG S-19264T (=DSM 44701T), isolated from a smear-ripened cheese.</title>
        <authorList>
            <consortium name="US DOE Joint Genome Institute (JGI-PGF)"/>
            <person name="Walter F."/>
            <person name="Albersmeier A."/>
            <person name="Kalinowski J."/>
            <person name="Ruckert C."/>
        </authorList>
    </citation>
    <scope>NUCLEOTIDE SEQUENCE</scope>
    <source>
        <strain evidence="6">CGMCC 1.3617</strain>
    </source>
</reference>
<evidence type="ECO:0000256" key="4">
    <source>
        <dbReference type="SAM" id="SignalP"/>
    </source>
</evidence>
<name>A0A917KV14_9PROT</name>
<evidence type="ECO:0000313" key="6">
    <source>
        <dbReference type="EMBL" id="GGJ29336.1"/>
    </source>
</evidence>
<gene>
    <name evidence="6" type="ORF">GCM10011320_40780</name>
</gene>
<evidence type="ECO:0000256" key="1">
    <source>
        <dbReference type="ARBA" id="ARBA00004418"/>
    </source>
</evidence>
<dbReference type="Pfam" id="PF00496">
    <property type="entry name" value="SBP_bac_5"/>
    <property type="match status" value="1"/>
</dbReference>
<dbReference type="Proteomes" id="UP000661507">
    <property type="component" value="Unassembled WGS sequence"/>
</dbReference>
<dbReference type="PANTHER" id="PTHR30290:SF38">
    <property type="entry name" value="D,D-DIPEPTIDE-BINDING PERIPLASMIC PROTEIN DDPA-RELATED"/>
    <property type="match status" value="1"/>
</dbReference>
<evidence type="ECO:0000256" key="2">
    <source>
        <dbReference type="ARBA" id="ARBA00005695"/>
    </source>
</evidence>
<dbReference type="RefSeq" id="WP_188970107.1">
    <property type="nucleotide sequence ID" value="NZ_BMKW01000010.1"/>
</dbReference>
<protein>
    <submittedName>
        <fullName evidence="6">Substrate-binding protein</fullName>
    </submittedName>
</protein>